<sequence>MIPSRPTASVLLSLLALFLVPFLLFMLPGCGGKSATAPSTAAFATVSGVVRDAVSGTPIQGASVKASSGASGTSGADGRFTINVGSDQRVRIDVTRADYSLNQAVVQLARNKTQTLTVSLIPAGTTTSVAVTAGGKVTDAGSSATLSLPAGFVAASGSVNVRVTGLDPTTNQVKALPGGLDAVDANGHAIYLKPVSFAEYTVTDGAGNVLQFNPSASSGANIELPIPASLRGQPGYQNGDPIE</sequence>
<accession>A0A538TAQ6</accession>
<proteinExistence type="predicted"/>
<organism evidence="1 2">
    <name type="scientific">Eiseniibacteriota bacterium</name>
    <dbReference type="NCBI Taxonomy" id="2212470"/>
    <lineage>
        <taxon>Bacteria</taxon>
        <taxon>Candidatus Eiseniibacteriota</taxon>
    </lineage>
</organism>
<reference evidence="1 2" key="1">
    <citation type="journal article" date="2019" name="Nat. Microbiol.">
        <title>Mediterranean grassland soil C-N compound turnover is dependent on rainfall and depth, and is mediated by genomically divergent microorganisms.</title>
        <authorList>
            <person name="Diamond S."/>
            <person name="Andeer P.F."/>
            <person name="Li Z."/>
            <person name="Crits-Christoph A."/>
            <person name="Burstein D."/>
            <person name="Anantharaman K."/>
            <person name="Lane K.R."/>
            <person name="Thomas B.C."/>
            <person name="Pan C."/>
            <person name="Northen T.R."/>
            <person name="Banfield J.F."/>
        </authorList>
    </citation>
    <scope>NUCLEOTIDE SEQUENCE [LARGE SCALE GENOMIC DNA]</scope>
    <source>
        <strain evidence="1">WS_5</strain>
    </source>
</reference>
<dbReference type="Gene3D" id="2.60.40.1120">
    <property type="entry name" value="Carboxypeptidase-like, regulatory domain"/>
    <property type="match status" value="1"/>
</dbReference>
<keyword evidence="1" id="KW-0121">Carboxypeptidase</keyword>
<keyword evidence="1" id="KW-0378">Hydrolase</keyword>
<protein>
    <submittedName>
        <fullName evidence="1">Carboxypeptidase regulatory-like domain-containing protein</fullName>
    </submittedName>
</protein>
<dbReference type="GO" id="GO:0004180">
    <property type="term" value="F:carboxypeptidase activity"/>
    <property type="evidence" value="ECO:0007669"/>
    <property type="project" value="UniProtKB-KW"/>
</dbReference>
<comment type="caution">
    <text evidence="1">The sequence shown here is derived from an EMBL/GenBank/DDBJ whole genome shotgun (WGS) entry which is preliminary data.</text>
</comment>
<keyword evidence="1" id="KW-0645">Protease</keyword>
<dbReference type="AlphaFoldDB" id="A0A538TAQ6"/>
<dbReference type="Proteomes" id="UP000320913">
    <property type="component" value="Unassembled WGS sequence"/>
</dbReference>
<evidence type="ECO:0000313" key="2">
    <source>
        <dbReference type="Proteomes" id="UP000320913"/>
    </source>
</evidence>
<dbReference type="InterPro" id="IPR008969">
    <property type="entry name" value="CarboxyPept-like_regulatory"/>
</dbReference>
<dbReference type="SUPFAM" id="SSF49464">
    <property type="entry name" value="Carboxypeptidase regulatory domain-like"/>
    <property type="match status" value="1"/>
</dbReference>
<dbReference type="EMBL" id="VBOV01000073">
    <property type="protein sequence ID" value="TMQ60719.1"/>
    <property type="molecule type" value="Genomic_DNA"/>
</dbReference>
<evidence type="ECO:0000313" key="1">
    <source>
        <dbReference type="EMBL" id="TMQ60719.1"/>
    </source>
</evidence>
<name>A0A538TAQ6_UNCEI</name>
<gene>
    <name evidence="1" type="ORF">E6K75_02670</name>
</gene>